<sequence>MTLSADPLEAAIRGAADFFETSYQGDPAWAARAVAQLEYLAVEIPAGRSSRDLGAMVGPALLSARHVLRSTLGIPQQDPPQAVIDRMEAIALNRASNPDLAQRLMALPRLPQVNSATQMTLRDWEFGPPQELIDVAEVRRS</sequence>
<dbReference type="EMBL" id="JBHRTN010000007">
    <property type="protein sequence ID" value="MFC3124792.1"/>
    <property type="molecule type" value="Genomic_DNA"/>
</dbReference>
<evidence type="ECO:0000313" key="1">
    <source>
        <dbReference type="EMBL" id="MFC3124792.1"/>
    </source>
</evidence>
<reference evidence="2" key="1">
    <citation type="journal article" date="2019" name="Int. J. Syst. Evol. Microbiol.">
        <title>The Global Catalogue of Microorganisms (GCM) 10K type strain sequencing project: providing services to taxonomists for standard genome sequencing and annotation.</title>
        <authorList>
            <consortium name="The Broad Institute Genomics Platform"/>
            <consortium name="The Broad Institute Genome Sequencing Center for Infectious Disease"/>
            <person name="Wu L."/>
            <person name="Ma J."/>
        </authorList>
    </citation>
    <scope>NUCLEOTIDE SEQUENCE [LARGE SCALE GENOMIC DNA]</scope>
    <source>
        <strain evidence="2">KCTC 52094</strain>
    </source>
</reference>
<dbReference type="RefSeq" id="WP_379595201.1">
    <property type="nucleotide sequence ID" value="NZ_JBHRTN010000007.1"/>
</dbReference>
<keyword evidence="2" id="KW-1185">Reference proteome</keyword>
<organism evidence="1 2">
    <name type="scientific">Teichococcus globiformis</name>
    <dbReference type="NCBI Taxonomy" id="2307229"/>
    <lineage>
        <taxon>Bacteria</taxon>
        <taxon>Pseudomonadati</taxon>
        <taxon>Pseudomonadota</taxon>
        <taxon>Alphaproteobacteria</taxon>
        <taxon>Acetobacterales</taxon>
        <taxon>Roseomonadaceae</taxon>
        <taxon>Roseomonas</taxon>
    </lineage>
</organism>
<proteinExistence type="predicted"/>
<evidence type="ECO:0008006" key="3">
    <source>
        <dbReference type="Google" id="ProtNLM"/>
    </source>
</evidence>
<name>A0ABV7G191_9PROT</name>
<accession>A0ABV7G191</accession>
<comment type="caution">
    <text evidence="1">The sequence shown here is derived from an EMBL/GenBank/DDBJ whole genome shotgun (WGS) entry which is preliminary data.</text>
</comment>
<evidence type="ECO:0000313" key="2">
    <source>
        <dbReference type="Proteomes" id="UP001595593"/>
    </source>
</evidence>
<gene>
    <name evidence="1" type="ORF">ACFOD4_06935</name>
</gene>
<protein>
    <recommendedName>
        <fullName evidence="3">DUF222 domain-containing protein</fullName>
    </recommendedName>
</protein>
<dbReference type="Proteomes" id="UP001595593">
    <property type="component" value="Unassembled WGS sequence"/>
</dbReference>